<accession>A0AAW3ZJP0</accession>
<feature type="domain" description="DUF4398" evidence="2">
    <location>
        <begin position="14"/>
        <end position="89"/>
    </location>
</feature>
<evidence type="ECO:0000256" key="1">
    <source>
        <dbReference type="SAM" id="Coils"/>
    </source>
</evidence>
<keyword evidence="4" id="KW-1185">Reference proteome</keyword>
<proteinExistence type="predicted"/>
<feature type="coiled-coil region" evidence="1">
    <location>
        <begin position="73"/>
        <end position="100"/>
    </location>
</feature>
<dbReference type="Gene3D" id="1.20.1270.390">
    <property type="match status" value="1"/>
</dbReference>
<reference evidence="3 4" key="1">
    <citation type="submission" date="2020-09" db="EMBL/GenBank/DDBJ databases">
        <title>Pseudoxanthomonas sp. CAU 1598 isolated from sand of Yaerae Beach.</title>
        <authorList>
            <person name="Kim W."/>
        </authorList>
    </citation>
    <scope>NUCLEOTIDE SEQUENCE [LARGE SCALE GENOMIC DNA]</scope>
    <source>
        <strain evidence="3 4">CAU 1598</strain>
    </source>
</reference>
<dbReference type="EMBL" id="JACYTR010000005">
    <property type="protein sequence ID" value="MBD8524917.1"/>
    <property type="molecule type" value="Genomic_DNA"/>
</dbReference>
<protein>
    <submittedName>
        <fullName evidence="3">DUF4398 domain-containing protein</fullName>
    </submittedName>
</protein>
<evidence type="ECO:0000313" key="3">
    <source>
        <dbReference type="EMBL" id="MBD8524917.1"/>
    </source>
</evidence>
<gene>
    <name evidence="3" type="ORF">IFO71_04095</name>
</gene>
<dbReference type="AlphaFoldDB" id="A0AAW3ZJP0"/>
<evidence type="ECO:0000259" key="2">
    <source>
        <dbReference type="Pfam" id="PF14346"/>
    </source>
</evidence>
<name>A0AAW3ZJP0_9GAMM</name>
<comment type="caution">
    <text evidence="3">The sequence shown here is derived from an EMBL/GenBank/DDBJ whole genome shotgun (WGS) entry which is preliminary data.</text>
</comment>
<evidence type="ECO:0000313" key="4">
    <source>
        <dbReference type="Proteomes" id="UP000613768"/>
    </source>
</evidence>
<dbReference type="RefSeq" id="WP_192028264.1">
    <property type="nucleotide sequence ID" value="NZ_JACYTR010000005.1"/>
</dbReference>
<organism evidence="3 4">
    <name type="scientific">Pseudomarimonas arenosa</name>
    <dbReference type="NCBI Taxonomy" id="2774145"/>
    <lineage>
        <taxon>Bacteria</taxon>
        <taxon>Pseudomonadati</taxon>
        <taxon>Pseudomonadota</taxon>
        <taxon>Gammaproteobacteria</taxon>
        <taxon>Lysobacterales</taxon>
        <taxon>Lysobacteraceae</taxon>
        <taxon>Pseudomarimonas</taxon>
    </lineage>
</organism>
<sequence>MLVGCASTPPPTSELNAAQSAVAQARAARAADHAPVEFGFAEEKLQTAKQALDQRQNDRARSAAEQAQVDAELALAKSKAADARARVKEKTEANARLRRELLGDNQ</sequence>
<keyword evidence="1" id="KW-0175">Coiled coil</keyword>
<dbReference type="Pfam" id="PF14346">
    <property type="entry name" value="DUF4398"/>
    <property type="match status" value="1"/>
</dbReference>
<dbReference type="InterPro" id="IPR025511">
    <property type="entry name" value="DUF4398"/>
</dbReference>
<dbReference type="Proteomes" id="UP000613768">
    <property type="component" value="Unassembled WGS sequence"/>
</dbReference>